<gene>
    <name evidence="2" type="ORF">SPIRO4BDMA_70130</name>
</gene>
<evidence type="ECO:0000256" key="1">
    <source>
        <dbReference type="SAM" id="SignalP"/>
    </source>
</evidence>
<proteinExistence type="predicted"/>
<reference evidence="2" key="1">
    <citation type="submission" date="2017-02" db="EMBL/GenBank/DDBJ databases">
        <authorList>
            <person name="Regsiter A."/>
            <person name="William W."/>
        </authorList>
    </citation>
    <scope>NUCLEOTIDE SEQUENCE</scope>
    <source>
        <strain evidence="2">BdmA 4</strain>
    </source>
</reference>
<accession>A0A3P3XTW1</accession>
<evidence type="ECO:0008006" key="3">
    <source>
        <dbReference type="Google" id="ProtNLM"/>
    </source>
</evidence>
<dbReference type="AlphaFoldDB" id="A0A3P3XTW1"/>
<keyword evidence="1" id="KW-0732">Signal</keyword>
<organism evidence="2">
    <name type="scientific">uncultured spirochete</name>
    <dbReference type="NCBI Taxonomy" id="156406"/>
    <lineage>
        <taxon>Bacteria</taxon>
        <taxon>Pseudomonadati</taxon>
        <taxon>Spirochaetota</taxon>
        <taxon>Spirochaetia</taxon>
        <taxon>Spirochaetales</taxon>
        <taxon>environmental samples</taxon>
    </lineage>
</organism>
<evidence type="ECO:0000313" key="2">
    <source>
        <dbReference type="EMBL" id="SLM19708.1"/>
    </source>
</evidence>
<dbReference type="Gene3D" id="3.10.28.20">
    <property type="entry name" value="Acetamidase/Formamidase-like domains"/>
    <property type="match status" value="1"/>
</dbReference>
<sequence length="484" mass="51083">MKKRKYFGLMVVAILLSSCASAPSVPEWIRKTPKPDAKYTYFVGSSSAKDSATALNDATSSLIAGIMQFMGVSISVTSSAEARASLDDYQAQITQTVKTESTGRLAGFEVAEKYIQKDPKTGQYTVHVLARYETKELLKEKTRIESLFNEKIDAVAIPEQKGDAAASDRRLLDAIRSYAEAMTAAGGSDIENAQIKLERNAKKASGLAATLKLIVPSSQGASISVGGQLPSFHASLVANKGGIEQGVSGAPLIITYPRRLASGRIGTSTTQSFTDQNGNAIFEVPAIDIAGNYRVTIQLDFASISDLFASLPSWALPYSDAVESDLSGIVAYIHYKVISAAKNIPTAIAVYGKNPANAGKIDLGIFVGSLKEPLIKEGFVILDAEAPEVGENPDIAQLKAAAPPQAQRFALITLDLVSVSKDGDYFIATTSGSMSVFDLTGGNTLYSASKNAQGMGLSETEAIANALKALGGQTFAKDLLSALP</sequence>
<feature type="chain" id="PRO_5018248790" description="LPP20 lipoprotein" evidence="1">
    <location>
        <begin position="23"/>
        <end position="484"/>
    </location>
</feature>
<dbReference type="EMBL" id="FWDO01000007">
    <property type="protein sequence ID" value="SLM19708.1"/>
    <property type="molecule type" value="Genomic_DNA"/>
</dbReference>
<protein>
    <recommendedName>
        <fullName evidence="3">LPP20 lipoprotein</fullName>
    </recommendedName>
</protein>
<feature type="signal peptide" evidence="1">
    <location>
        <begin position="1"/>
        <end position="22"/>
    </location>
</feature>
<name>A0A3P3XTW1_9SPIR</name>
<dbReference type="PROSITE" id="PS51257">
    <property type="entry name" value="PROKAR_LIPOPROTEIN"/>
    <property type="match status" value="1"/>
</dbReference>